<name>A0A3Q3WVC1_MOLML</name>
<evidence type="ECO:0000256" key="4">
    <source>
        <dbReference type="ARBA" id="ARBA00023054"/>
    </source>
</evidence>
<reference evidence="7" key="2">
    <citation type="submission" date="2025-09" db="UniProtKB">
        <authorList>
            <consortium name="Ensembl"/>
        </authorList>
    </citation>
    <scope>IDENTIFICATION</scope>
</reference>
<keyword evidence="3" id="KW-0597">Phosphoprotein</keyword>
<evidence type="ECO:0000256" key="3">
    <source>
        <dbReference type="ARBA" id="ARBA00022553"/>
    </source>
</evidence>
<feature type="region of interest" description="Disordered" evidence="6">
    <location>
        <begin position="117"/>
        <end position="141"/>
    </location>
</feature>
<dbReference type="Ensembl" id="ENSMMOT00000019695.1">
    <property type="protein sequence ID" value="ENSMMOP00000019369.1"/>
    <property type="gene ID" value="ENSMMOG00000014675.1"/>
</dbReference>
<feature type="compositionally biased region" description="Low complexity" evidence="6">
    <location>
        <begin position="279"/>
        <end position="288"/>
    </location>
</feature>
<evidence type="ECO:0000256" key="2">
    <source>
        <dbReference type="ARBA" id="ARBA00022490"/>
    </source>
</evidence>
<feature type="coiled-coil region" evidence="5">
    <location>
        <begin position="374"/>
        <end position="548"/>
    </location>
</feature>
<dbReference type="Proteomes" id="UP000261620">
    <property type="component" value="Unplaced"/>
</dbReference>
<feature type="region of interest" description="Disordered" evidence="6">
    <location>
        <begin position="1426"/>
        <end position="1467"/>
    </location>
</feature>
<proteinExistence type="predicted"/>
<feature type="coiled-coil region" evidence="5">
    <location>
        <begin position="609"/>
        <end position="940"/>
    </location>
</feature>
<protein>
    <submittedName>
        <fullName evidence="7">Uncharacterized protein</fullName>
    </submittedName>
</protein>
<feature type="region of interest" description="Disordered" evidence="6">
    <location>
        <begin position="1"/>
        <end position="98"/>
    </location>
</feature>
<dbReference type="InterPro" id="IPR051841">
    <property type="entry name" value="MT-Golgi_org_protein"/>
</dbReference>
<evidence type="ECO:0000256" key="1">
    <source>
        <dbReference type="ARBA" id="ARBA00004496"/>
    </source>
</evidence>
<feature type="compositionally biased region" description="Polar residues" evidence="6">
    <location>
        <begin position="1445"/>
        <end position="1467"/>
    </location>
</feature>
<accession>A0A3Q3WVC1</accession>
<evidence type="ECO:0000313" key="7">
    <source>
        <dbReference type="Ensembl" id="ENSMMOP00000019369.1"/>
    </source>
</evidence>
<dbReference type="GO" id="GO:0005737">
    <property type="term" value="C:cytoplasm"/>
    <property type="evidence" value="ECO:0007669"/>
    <property type="project" value="UniProtKB-SubCell"/>
</dbReference>
<feature type="region of interest" description="Disordered" evidence="6">
    <location>
        <begin position="344"/>
        <end position="366"/>
    </location>
</feature>
<dbReference type="STRING" id="94237.ENSMMOP00000019369"/>
<feature type="compositionally biased region" description="Basic residues" evidence="6">
    <location>
        <begin position="186"/>
        <end position="195"/>
    </location>
</feature>
<keyword evidence="8" id="KW-1185">Reference proteome</keyword>
<organism evidence="7 8">
    <name type="scientific">Mola mola</name>
    <name type="common">Ocean sunfish</name>
    <name type="synonym">Tetraodon mola</name>
    <dbReference type="NCBI Taxonomy" id="94237"/>
    <lineage>
        <taxon>Eukaryota</taxon>
        <taxon>Metazoa</taxon>
        <taxon>Chordata</taxon>
        <taxon>Craniata</taxon>
        <taxon>Vertebrata</taxon>
        <taxon>Euteleostomi</taxon>
        <taxon>Actinopterygii</taxon>
        <taxon>Neopterygii</taxon>
        <taxon>Teleostei</taxon>
        <taxon>Neoteleostei</taxon>
        <taxon>Acanthomorphata</taxon>
        <taxon>Eupercaria</taxon>
        <taxon>Tetraodontiformes</taxon>
        <taxon>Molidae</taxon>
        <taxon>Mola</taxon>
    </lineage>
</organism>
<feature type="coiled-coil region" evidence="5">
    <location>
        <begin position="1116"/>
        <end position="1354"/>
    </location>
</feature>
<comment type="subcellular location">
    <subcellularLocation>
        <location evidence="1">Cytoplasm</location>
    </subcellularLocation>
</comment>
<evidence type="ECO:0000256" key="6">
    <source>
        <dbReference type="SAM" id="MobiDB-lite"/>
    </source>
</evidence>
<sequence>MPNGDGLAEGFGAAGNAHLNGSLPPTAPPQNTSNPVNSQTQGPSPGVASYPPMMLEKSEGANAEVTVHTGDSLQSLRLSIPMQETELSNTKPPLEMENEEKIRLEARRRLEEQLKQYRVQRHKERSHRTIPKSRPSSTLDPELMLHPEALPRANTVAMTKEYSFLRTSVPRGPKLGSLGIPSSKERKSRSPRPNKIHSLADYKSPENDGGGGVRTADNTMSSLQSSISSVSTVSEVSLVSESTCEAEPHGDGPLQGGDNVSEIDGSESGMRPGNDGNDSDSSSYSSMSTKGTYGRLSAAVERQQGPYTVEGREIAPEAMGQFPSLQEVLQAASEEQHLLDLEQESEGMAEPRSRRDSFSSSVSLESSVMGHDEMLQVLKEKMRLEGQLESLSSEANQALKEKTELQAQLAAVNAQLQAKMAEALFSQEKQSALTMEVGTLRQNCSQLEKAMVELQGNLESKNASLASLSNDLKVAEDQYNRLMGKVEEMQNTVASRDNTVQELRQQTGGLQSQLQQVQLERSTLQSRLKTSQAEIDSLQQVRQWYQQQLALAQEARVRLQSEMANMQAGQMTQIGVVEHLKLENVTLSHQLTETQHRSIKDKERIAVQLQSIEADMLTQEANYKQIQDAKAMVEDDLQLKLEQFEEERERLLKLANTANTLERDLEQVRLTLSQKDGQLQSLQKEHLELMRQLTTTQENLHTKEQAINQLEARYLELEAQLAELQTESNAKDDNIQYLQNEKIVLEVALQAARVDKSQLDENAERLGEDVLVASDVLDQLRQEVQVKANQIESLQQENSSLKKQAQKLKEQFQQQKVMVEAYRRDASSKDQLISELKSTKKRLLSEVKDLKQELLSIQGEKQNVELEQARLQKEVVRVQEQMSNMEAHLQAIQTERDQLETQIQSLQFDQNQLAAVTEENESLRKQVEQMEAEAKKAISEQKVRMKRLGTDLTSAQKEMKAKHKAYENAVGILSRRLQEALTDKETAEAELVKLKAQVSDGGNSQALQEKINSLQAELQIVTNSKIMLEKELQEVITLTSTELEEYQEKVLELEDELQESRCFKKRIRKLEDANKKLALELEHEKGKLAGLAQSHNALREHSNILESALAKREADLVQLNLQVQAVLKRKEEEDQQMKQVVQTLQLALEKEKTKVKDLKEQVAAAKAEAAHNRRHYRAAMLELSEIKKDLQAKEDLVKGLQSESQKLQAQDEQHAHEVARFQEELSEAHLQLQILQKQLDEELARQPLTNQEVEDLKWELEQRQREIDAQKQQVEMMEQCHQKELDNLQRALQNIKVELESVQEDLSSTRKDKFMLQAKVGELKNSMKTVLLQNQQLKQDLKQSRLRKQRMELKSEGDPSNPVTPVKIPDCPVPASLLDELLKPSTSVNKEPLNNLHNCLRQLKEEMDSLQRQMEEHTVIVHESMSSWTNTEEDLTQPELPNKISKLSPTLNSMVGENNNEAEQQQL</sequence>
<keyword evidence="2" id="KW-0963">Cytoplasm</keyword>
<dbReference type="OMA" id="QDDQHAQ"/>
<feature type="compositionally biased region" description="Basic residues" evidence="6">
    <location>
        <begin position="118"/>
        <end position="131"/>
    </location>
</feature>
<feature type="coiled-coil region" evidence="5">
    <location>
        <begin position="970"/>
        <end position="1087"/>
    </location>
</feature>
<evidence type="ECO:0000313" key="8">
    <source>
        <dbReference type="Proteomes" id="UP000261620"/>
    </source>
</evidence>
<keyword evidence="4 5" id="KW-0175">Coiled coil</keyword>
<dbReference type="PANTHER" id="PTHR18902:SF26">
    <property type="entry name" value="GOLGIN SUBFAMILY A MEMBER 3"/>
    <property type="match status" value="1"/>
</dbReference>
<feature type="compositionally biased region" description="Low complexity" evidence="6">
    <location>
        <begin position="221"/>
        <end position="243"/>
    </location>
</feature>
<feature type="region of interest" description="Disordered" evidence="6">
    <location>
        <begin position="168"/>
        <end position="304"/>
    </location>
</feature>
<feature type="coiled-coil region" evidence="5">
    <location>
        <begin position="1393"/>
        <end position="1420"/>
    </location>
</feature>
<feature type="compositionally biased region" description="Polar residues" evidence="6">
    <location>
        <begin position="29"/>
        <end position="43"/>
    </location>
</feature>
<evidence type="ECO:0000256" key="5">
    <source>
        <dbReference type="SAM" id="Coils"/>
    </source>
</evidence>
<reference evidence="7" key="1">
    <citation type="submission" date="2025-08" db="UniProtKB">
        <authorList>
            <consortium name="Ensembl"/>
        </authorList>
    </citation>
    <scope>IDENTIFICATION</scope>
</reference>
<dbReference type="PANTHER" id="PTHR18902">
    <property type="entry name" value="NUCLEAR MITOTIC APPARATUS PROTEIN 1-RELATED"/>
    <property type="match status" value="1"/>
</dbReference>
<dbReference type="Gene3D" id="1.10.287.1490">
    <property type="match status" value="1"/>
</dbReference>